<dbReference type="InterPro" id="IPR008942">
    <property type="entry name" value="ENTH_VHS"/>
</dbReference>
<evidence type="ECO:0000256" key="1">
    <source>
        <dbReference type="SAM" id="Coils"/>
    </source>
</evidence>
<dbReference type="InterPro" id="IPR000061">
    <property type="entry name" value="Surp"/>
</dbReference>
<evidence type="ECO:0000313" key="6">
    <source>
        <dbReference type="EMBL" id="KAI9562924.1"/>
    </source>
</evidence>
<dbReference type="GO" id="GO:0006874">
    <property type="term" value="P:intracellular calcium ion homeostasis"/>
    <property type="evidence" value="ECO:0007669"/>
    <property type="project" value="TreeGrafter"/>
</dbReference>
<dbReference type="GO" id="GO:0003723">
    <property type="term" value="F:RNA binding"/>
    <property type="evidence" value="ECO:0007669"/>
    <property type="project" value="InterPro"/>
</dbReference>
<proteinExistence type="predicted"/>
<dbReference type="SMART" id="SM00582">
    <property type="entry name" value="RPR"/>
    <property type="match status" value="1"/>
</dbReference>
<dbReference type="Gene3D" id="1.10.10.790">
    <property type="entry name" value="Surp module"/>
    <property type="match status" value="1"/>
</dbReference>
<dbReference type="PANTHER" id="PTHR12323:SF0">
    <property type="entry name" value="CALCIUM HOMEOSTASIS ENDOPLASMIC RETICULUM PROTEIN"/>
    <property type="match status" value="1"/>
</dbReference>
<feature type="region of interest" description="Disordered" evidence="2">
    <location>
        <begin position="716"/>
        <end position="744"/>
    </location>
</feature>
<feature type="domain" description="G-patch" evidence="4">
    <location>
        <begin position="657"/>
        <end position="706"/>
    </location>
</feature>
<feature type="compositionally biased region" description="Basic and acidic residues" evidence="2">
    <location>
        <begin position="726"/>
        <end position="738"/>
    </location>
</feature>
<evidence type="ECO:0008006" key="8">
    <source>
        <dbReference type="Google" id="ProtNLM"/>
    </source>
</evidence>
<gene>
    <name evidence="6" type="ORF">GHT06_010380</name>
</gene>
<feature type="compositionally biased region" description="Low complexity" evidence="2">
    <location>
        <begin position="609"/>
        <end position="624"/>
    </location>
</feature>
<dbReference type="Pfam" id="PF25127">
    <property type="entry name" value="DUF7819"/>
    <property type="match status" value="1"/>
</dbReference>
<dbReference type="Pfam" id="PF01805">
    <property type="entry name" value="Surp"/>
    <property type="match status" value="1"/>
</dbReference>
<keyword evidence="7" id="KW-1185">Reference proteome</keyword>
<dbReference type="InterPro" id="IPR056721">
    <property type="entry name" value="DUF7819"/>
</dbReference>
<dbReference type="Pfam" id="PF04818">
    <property type="entry name" value="CID"/>
    <property type="match status" value="1"/>
</dbReference>
<dbReference type="PROSITE" id="PS51391">
    <property type="entry name" value="CID"/>
    <property type="match status" value="1"/>
</dbReference>
<dbReference type="InterPro" id="IPR035967">
    <property type="entry name" value="SWAP/Surp_sf"/>
</dbReference>
<feature type="domain" description="SURP motif" evidence="3">
    <location>
        <begin position="15"/>
        <end position="57"/>
    </location>
</feature>
<dbReference type="GO" id="GO:0006396">
    <property type="term" value="P:RNA processing"/>
    <property type="evidence" value="ECO:0007669"/>
    <property type="project" value="InterPro"/>
</dbReference>
<dbReference type="PANTHER" id="PTHR12323">
    <property type="entry name" value="SR-RELATED CTD ASSOCIATED FACTOR 6"/>
    <property type="match status" value="1"/>
</dbReference>
<reference evidence="6 7" key="1">
    <citation type="submission" date="2022-05" db="EMBL/GenBank/DDBJ databases">
        <title>A multi-omics perspective on studying reproductive biology in Daphnia sinensis.</title>
        <authorList>
            <person name="Jia J."/>
        </authorList>
    </citation>
    <scope>NUCLEOTIDE SEQUENCE [LARGE SCALE GENOMIC DNA]</scope>
    <source>
        <strain evidence="6 7">WSL</strain>
    </source>
</reference>
<feature type="coiled-coil region" evidence="1">
    <location>
        <begin position="374"/>
        <end position="401"/>
    </location>
</feature>
<dbReference type="SMART" id="SM00443">
    <property type="entry name" value="G_patch"/>
    <property type="match status" value="1"/>
</dbReference>
<comment type="caution">
    <text evidence="6">The sequence shown here is derived from an EMBL/GenBank/DDBJ whole genome shotgun (WGS) entry which is preliminary data.</text>
</comment>
<dbReference type="PROSITE" id="PS50128">
    <property type="entry name" value="SURP"/>
    <property type="match status" value="1"/>
</dbReference>
<accession>A0AAD5KY44</accession>
<feature type="region of interest" description="Disordered" evidence="2">
    <location>
        <begin position="529"/>
        <end position="644"/>
    </location>
</feature>
<dbReference type="PROSITE" id="PS50174">
    <property type="entry name" value="G_PATCH"/>
    <property type="match status" value="1"/>
</dbReference>
<dbReference type="GO" id="GO:0048471">
    <property type="term" value="C:perinuclear region of cytoplasm"/>
    <property type="evidence" value="ECO:0007669"/>
    <property type="project" value="TreeGrafter"/>
</dbReference>
<dbReference type="Proteomes" id="UP000820818">
    <property type="component" value="Linkage Group LG2"/>
</dbReference>
<organism evidence="6 7">
    <name type="scientific">Daphnia sinensis</name>
    <dbReference type="NCBI Taxonomy" id="1820382"/>
    <lineage>
        <taxon>Eukaryota</taxon>
        <taxon>Metazoa</taxon>
        <taxon>Ecdysozoa</taxon>
        <taxon>Arthropoda</taxon>
        <taxon>Crustacea</taxon>
        <taxon>Branchiopoda</taxon>
        <taxon>Diplostraca</taxon>
        <taxon>Cladocera</taxon>
        <taxon>Anomopoda</taxon>
        <taxon>Daphniidae</taxon>
        <taxon>Daphnia</taxon>
        <taxon>Daphnia similis group</taxon>
    </lineage>
</organism>
<evidence type="ECO:0000259" key="5">
    <source>
        <dbReference type="PROSITE" id="PS51391"/>
    </source>
</evidence>
<dbReference type="EMBL" id="WJBH02000002">
    <property type="protein sequence ID" value="KAI9562924.1"/>
    <property type="molecule type" value="Genomic_DNA"/>
</dbReference>
<protein>
    <recommendedName>
        <fullName evidence="8">Calcium homeostasis endoplasmic reticulum protein</fullName>
    </recommendedName>
</protein>
<dbReference type="InterPro" id="IPR000467">
    <property type="entry name" value="G_patch_dom"/>
</dbReference>
<dbReference type="Gene3D" id="1.25.40.90">
    <property type="match status" value="1"/>
</dbReference>
<dbReference type="SMART" id="SM00648">
    <property type="entry name" value="SWAP"/>
    <property type="match status" value="1"/>
</dbReference>
<evidence type="ECO:0000259" key="4">
    <source>
        <dbReference type="PROSITE" id="PS50174"/>
    </source>
</evidence>
<dbReference type="AlphaFoldDB" id="A0AAD5KY44"/>
<feature type="domain" description="CID" evidence="5">
    <location>
        <begin position="196"/>
        <end position="338"/>
    </location>
</feature>
<dbReference type="SUPFAM" id="SSF109905">
    <property type="entry name" value="Surp module (SWAP domain)"/>
    <property type="match status" value="1"/>
</dbReference>
<keyword evidence="1" id="KW-0175">Coiled coil</keyword>
<dbReference type="SUPFAM" id="SSF48464">
    <property type="entry name" value="ENTH/VHS domain"/>
    <property type="match status" value="1"/>
</dbReference>
<dbReference type="Pfam" id="PF01585">
    <property type="entry name" value="G-patch"/>
    <property type="match status" value="1"/>
</dbReference>
<name>A0AAD5KY44_9CRUS</name>
<evidence type="ECO:0000256" key="2">
    <source>
        <dbReference type="SAM" id="MobiDB-lite"/>
    </source>
</evidence>
<evidence type="ECO:0000313" key="7">
    <source>
        <dbReference type="Proteomes" id="UP000820818"/>
    </source>
</evidence>
<evidence type="ECO:0000259" key="3">
    <source>
        <dbReference type="PROSITE" id="PS50128"/>
    </source>
</evidence>
<dbReference type="InterPro" id="IPR006569">
    <property type="entry name" value="CID_dom"/>
</dbReference>
<sequence length="744" mass="84252">MELPRPPEDIELRNIIDKLAQFVARNGPEFEQMTKNKQRDNPKFGFLFGGELFNYYQYRVTTEQAILKQKYVREQSQPMSYPLNYGPPPNTEHPGPGFNRNYNYGPSWPRPHQQPPVPSPMSYPGQNPIPPQTDLIALKGAKDVLVAQQTQLQEQIKQSESNLAAQHQVTVQQQKKQTEETVKLQHEKEVMEKALACGMNLAEFELLLLPIMESCTKESISQGKAWILHNVLQAHSSPDAIAQYLLFKTIQSSQFTHKLHLIYLVNDVLHHCHRKGPDTLLKTLEQVVVHMFSNTSLAASDDEQNAKLQKLVVLWQSKSNLFDHAVLERLQAPLQLWNEYHNSLAAKYSAAVMNATSHIQHTYENYRSQHQAFVNHANHQIQQLEQQKLQIEEQIAAAASLQPYSAPHHAMPPDFLSRPPPIAAINTPQKYPSEGIEPKAPYFDLPAGLLVPLVKMEDSEYKSIDPKDIRLPAPLPPSERLIAAIDFFYSPLSHDRPRNADGWEQMALFEFYKNKAAAKKKKEEDIAAGLRELSPPPTPIEAVEESSQETGGKNGIRSPVRRRFRSESPEDELKEETRRARSRSGSPRGSQKRRRSRSNSESPRRTVHSTSPTPTRSESRSNSPVTMTRFQPKRSPTPPSEMASLSFAKGFTNKLDENNRGHQLLCKMGWGGAGLGANEQGIAEPIKGGEARDRVDQFKGVGINIRDPFENFRKSKGQAFITRMRSRAEEREKEKGETDEPPTP</sequence>